<reference evidence="1" key="1">
    <citation type="submission" date="2022-04" db="EMBL/GenBank/DDBJ databases">
        <title>Jade perch genome.</title>
        <authorList>
            <person name="Chao B."/>
        </authorList>
    </citation>
    <scope>NUCLEOTIDE SEQUENCE</scope>
    <source>
        <strain evidence="1">CB-2022</strain>
    </source>
</reference>
<accession>A0ACB8VKK7</accession>
<keyword evidence="2" id="KW-1185">Reference proteome</keyword>
<evidence type="ECO:0000313" key="2">
    <source>
        <dbReference type="Proteomes" id="UP000831701"/>
    </source>
</evidence>
<gene>
    <name evidence="1" type="ORF">L3Q82_017309</name>
</gene>
<organism evidence="1 2">
    <name type="scientific">Scortum barcoo</name>
    <name type="common">barcoo grunter</name>
    <dbReference type="NCBI Taxonomy" id="214431"/>
    <lineage>
        <taxon>Eukaryota</taxon>
        <taxon>Metazoa</taxon>
        <taxon>Chordata</taxon>
        <taxon>Craniata</taxon>
        <taxon>Vertebrata</taxon>
        <taxon>Euteleostomi</taxon>
        <taxon>Actinopterygii</taxon>
        <taxon>Neopterygii</taxon>
        <taxon>Teleostei</taxon>
        <taxon>Neoteleostei</taxon>
        <taxon>Acanthomorphata</taxon>
        <taxon>Eupercaria</taxon>
        <taxon>Centrarchiformes</taxon>
        <taxon>Terapontoidei</taxon>
        <taxon>Terapontidae</taxon>
        <taxon>Scortum</taxon>
    </lineage>
</organism>
<name>A0ACB8VKK7_9TELE</name>
<dbReference type="Proteomes" id="UP000831701">
    <property type="component" value="Chromosome 20"/>
</dbReference>
<sequence length="324" mass="36630">MASLSHDFSEKLFKAITNAVGTLLLIVLFYILQYIFDLHFVCSCKPGLHLNGVVYMAAPPVILTWVVNVTESFHRKKNVTSWQSLFPNSCGFSWSVVMKYLSLTIVWITAVLFDGDWYFCLKTNFNASETGIPCKTNLTPDEQQIKNNHKTKSLDWGFFLICSVLILWSIVESIRGCCRRGYCKKYLCNMDWCKFCCCLKSCRSMCCPPHYRVVYEDLLAEQVNCYLREELNTIAKKKAEGICKPSVQVISDREQLLQQTLNDNANNTVSEAWWNISASDFYLVELEGGEDSGAVTSAQENSDQGKITGSSEAPHDSDINSSVN</sequence>
<comment type="caution">
    <text evidence="1">The sequence shown here is derived from an EMBL/GenBank/DDBJ whole genome shotgun (WGS) entry which is preliminary data.</text>
</comment>
<proteinExistence type="predicted"/>
<dbReference type="EMBL" id="CM041550">
    <property type="protein sequence ID" value="KAI3356039.1"/>
    <property type="molecule type" value="Genomic_DNA"/>
</dbReference>
<protein>
    <submittedName>
        <fullName evidence="1">Uncharacterized protein</fullName>
    </submittedName>
</protein>
<evidence type="ECO:0000313" key="1">
    <source>
        <dbReference type="EMBL" id="KAI3356039.1"/>
    </source>
</evidence>